<dbReference type="InterPro" id="IPR003538">
    <property type="entry name" value="TonB"/>
</dbReference>
<dbReference type="GO" id="GO:0015031">
    <property type="term" value="P:protein transport"/>
    <property type="evidence" value="ECO:0007669"/>
    <property type="project" value="UniProtKB-UniRule"/>
</dbReference>
<dbReference type="Proteomes" id="UP000199771">
    <property type="component" value="Unassembled WGS sequence"/>
</dbReference>
<dbReference type="GO" id="GO:0015891">
    <property type="term" value="P:siderophore transport"/>
    <property type="evidence" value="ECO:0007669"/>
    <property type="project" value="InterPro"/>
</dbReference>
<evidence type="ECO:0000256" key="7">
    <source>
        <dbReference type="ARBA" id="ARBA00022927"/>
    </source>
</evidence>
<comment type="subcellular location">
    <subcellularLocation>
        <location evidence="1 10">Cell inner membrane</location>
        <topology evidence="1 10">Single-pass membrane protein</topology>
        <orientation evidence="1 10">Periplasmic side</orientation>
    </subcellularLocation>
</comment>
<dbReference type="Gene3D" id="3.30.1150.10">
    <property type="match status" value="1"/>
</dbReference>
<dbReference type="SUPFAM" id="SSF74653">
    <property type="entry name" value="TolA/TonB C-terminal domain"/>
    <property type="match status" value="1"/>
</dbReference>
<evidence type="ECO:0000259" key="12">
    <source>
        <dbReference type="PROSITE" id="PS52015"/>
    </source>
</evidence>
<gene>
    <name evidence="13" type="ORF">SAMN04488120_11063</name>
</gene>
<keyword evidence="7 10" id="KW-0653">Protein transport</keyword>
<evidence type="ECO:0000256" key="1">
    <source>
        <dbReference type="ARBA" id="ARBA00004383"/>
    </source>
</evidence>
<evidence type="ECO:0000256" key="4">
    <source>
        <dbReference type="ARBA" id="ARBA00022475"/>
    </source>
</evidence>
<evidence type="ECO:0000256" key="8">
    <source>
        <dbReference type="ARBA" id="ARBA00022989"/>
    </source>
</evidence>
<feature type="region of interest" description="Disordered" evidence="11">
    <location>
        <begin position="51"/>
        <end position="87"/>
    </location>
</feature>
<feature type="transmembrane region" description="Helical" evidence="10">
    <location>
        <begin position="6"/>
        <end position="27"/>
    </location>
</feature>
<dbReference type="NCBIfam" id="TIGR01352">
    <property type="entry name" value="tonB_Cterm"/>
    <property type="match status" value="1"/>
</dbReference>
<keyword evidence="10" id="KW-0735">Signal-anchor</keyword>
<keyword evidence="4 10" id="KW-1003">Cell membrane</keyword>
<dbReference type="OrthoDB" id="1628901at2"/>
<evidence type="ECO:0000256" key="5">
    <source>
        <dbReference type="ARBA" id="ARBA00022519"/>
    </source>
</evidence>
<dbReference type="EMBL" id="FOOC01000010">
    <property type="protein sequence ID" value="SFF58407.1"/>
    <property type="molecule type" value="Genomic_DNA"/>
</dbReference>
<dbReference type="Pfam" id="PF03544">
    <property type="entry name" value="TonB_C"/>
    <property type="match status" value="1"/>
</dbReference>
<comment type="similarity">
    <text evidence="2 10">Belongs to the TonB family.</text>
</comment>
<dbReference type="GO" id="GO:0055085">
    <property type="term" value="P:transmembrane transport"/>
    <property type="evidence" value="ECO:0007669"/>
    <property type="project" value="InterPro"/>
</dbReference>
<feature type="compositionally biased region" description="Basic and acidic residues" evidence="11">
    <location>
        <begin position="51"/>
        <end position="65"/>
    </location>
</feature>
<name>A0A1I2JZN3_9GAMM</name>
<evidence type="ECO:0000313" key="13">
    <source>
        <dbReference type="EMBL" id="SFF58407.1"/>
    </source>
</evidence>
<dbReference type="AlphaFoldDB" id="A0A1I2JZN3"/>
<dbReference type="GO" id="GO:0031992">
    <property type="term" value="F:energy transducer activity"/>
    <property type="evidence" value="ECO:0007669"/>
    <property type="project" value="InterPro"/>
</dbReference>
<dbReference type="PRINTS" id="PR01374">
    <property type="entry name" value="TONBPROTEIN"/>
</dbReference>
<keyword evidence="8 10" id="KW-1133">Transmembrane helix</keyword>
<dbReference type="GO" id="GO:0005886">
    <property type="term" value="C:plasma membrane"/>
    <property type="evidence" value="ECO:0007669"/>
    <property type="project" value="UniProtKB-SubCell"/>
</dbReference>
<dbReference type="InterPro" id="IPR006260">
    <property type="entry name" value="TonB/TolA_C"/>
</dbReference>
<evidence type="ECO:0000256" key="10">
    <source>
        <dbReference type="RuleBase" id="RU362123"/>
    </source>
</evidence>
<dbReference type="InterPro" id="IPR051045">
    <property type="entry name" value="TonB-dependent_transducer"/>
</dbReference>
<evidence type="ECO:0000256" key="9">
    <source>
        <dbReference type="ARBA" id="ARBA00023136"/>
    </source>
</evidence>
<reference evidence="13 14" key="1">
    <citation type="submission" date="2016-10" db="EMBL/GenBank/DDBJ databases">
        <authorList>
            <person name="de Groot N.N."/>
        </authorList>
    </citation>
    <scope>NUCLEOTIDE SEQUENCE [LARGE SCALE GENOMIC DNA]</scope>
    <source>
        <strain evidence="13 14">DSM 23609</strain>
    </source>
</reference>
<evidence type="ECO:0000256" key="11">
    <source>
        <dbReference type="SAM" id="MobiDB-lite"/>
    </source>
</evidence>
<evidence type="ECO:0000256" key="3">
    <source>
        <dbReference type="ARBA" id="ARBA00022448"/>
    </source>
</evidence>
<comment type="function">
    <text evidence="10">Interacts with outer membrane receptor proteins that carry out high-affinity binding and energy dependent uptake into the periplasmic space of specific substrates. It could act to transduce energy from the cytoplasmic membrane to specific energy-requiring processes in the outer membrane, resulting in the release into the periplasm of ligands bound by these outer membrane proteins.</text>
</comment>
<dbReference type="PANTHER" id="PTHR33446">
    <property type="entry name" value="PROTEIN TONB-RELATED"/>
    <property type="match status" value="1"/>
</dbReference>
<dbReference type="InterPro" id="IPR037682">
    <property type="entry name" value="TonB_C"/>
</dbReference>
<keyword evidence="9 10" id="KW-0472">Membrane</keyword>
<proteinExistence type="inferred from homology"/>
<dbReference type="PROSITE" id="PS52015">
    <property type="entry name" value="TONB_CTD"/>
    <property type="match status" value="1"/>
</dbReference>
<accession>A0A1I2JZN3</accession>
<keyword evidence="3 10" id="KW-0813">Transport</keyword>
<feature type="domain" description="TonB C-terminal" evidence="12">
    <location>
        <begin position="116"/>
        <end position="208"/>
    </location>
</feature>
<dbReference type="RefSeq" id="WP_091534659.1">
    <property type="nucleotide sequence ID" value="NZ_FOOC01000010.1"/>
</dbReference>
<organism evidence="13 14">
    <name type="scientific">Fontimonas thermophila</name>
    <dbReference type="NCBI Taxonomy" id="1076937"/>
    <lineage>
        <taxon>Bacteria</taxon>
        <taxon>Pseudomonadati</taxon>
        <taxon>Pseudomonadota</taxon>
        <taxon>Gammaproteobacteria</taxon>
        <taxon>Nevskiales</taxon>
        <taxon>Nevskiaceae</taxon>
        <taxon>Fontimonas</taxon>
    </lineage>
</organism>
<protein>
    <recommendedName>
        <fullName evidence="10">Protein TonB</fullName>
    </recommendedName>
</protein>
<evidence type="ECO:0000313" key="14">
    <source>
        <dbReference type="Proteomes" id="UP000199771"/>
    </source>
</evidence>
<evidence type="ECO:0000256" key="6">
    <source>
        <dbReference type="ARBA" id="ARBA00022692"/>
    </source>
</evidence>
<dbReference type="GO" id="GO:0030288">
    <property type="term" value="C:outer membrane-bounded periplasmic space"/>
    <property type="evidence" value="ECO:0007669"/>
    <property type="project" value="InterPro"/>
</dbReference>
<keyword evidence="14" id="KW-1185">Reference proteome</keyword>
<evidence type="ECO:0000256" key="2">
    <source>
        <dbReference type="ARBA" id="ARBA00006555"/>
    </source>
</evidence>
<keyword evidence="5 10" id="KW-0997">Cell inner membrane</keyword>
<keyword evidence="6 10" id="KW-0812">Transmembrane</keyword>
<sequence length="208" mass="22724">MKRTGLAVVLAALIALGLFWIMHLLIMGRDTIDKKERSSAVIDFVRLKRDSQVETRTRSKPEKPPPPKQPPPPQMKVQAQAKPDMSPTPFSVPKMNLPTSITGGPFLGTFTAGDIQGDAELIPLVRIAPQYPRQALRDGIEGEVTLEITVGPDGTVKSARVKSAKPRGYFESAAVAAAYKGRFRPKVVDGQPQETTGVYTVKFKMSNE</sequence>
<dbReference type="STRING" id="1076937.SAMN04488120_11063"/>